<proteinExistence type="predicted"/>
<dbReference type="EMBL" id="CM031834">
    <property type="protein sequence ID" value="KAG6691032.1"/>
    <property type="molecule type" value="Genomic_DNA"/>
</dbReference>
<keyword evidence="4" id="KW-1185">Reference proteome</keyword>
<dbReference type="EMBL" id="CM031818">
    <property type="protein sequence ID" value="KAG6638586.1"/>
    <property type="molecule type" value="Genomic_DNA"/>
</dbReference>
<keyword evidence="1" id="KW-1133">Transmembrane helix</keyword>
<feature type="transmembrane region" description="Helical" evidence="1">
    <location>
        <begin position="23"/>
        <end position="47"/>
    </location>
</feature>
<accession>A0A8T1P2A4</accession>
<keyword evidence="1" id="KW-0812">Transmembrane</keyword>
<name>A0A8T1P2A4_CARIL</name>
<evidence type="ECO:0000313" key="2">
    <source>
        <dbReference type="EMBL" id="KAG6638586.1"/>
    </source>
</evidence>
<dbReference type="Proteomes" id="UP000811609">
    <property type="component" value="Chromosome 10"/>
</dbReference>
<evidence type="ECO:0000313" key="4">
    <source>
        <dbReference type="Proteomes" id="UP000811609"/>
    </source>
</evidence>
<organism evidence="2 4">
    <name type="scientific">Carya illinoinensis</name>
    <name type="common">Pecan</name>
    <dbReference type="NCBI Taxonomy" id="32201"/>
    <lineage>
        <taxon>Eukaryota</taxon>
        <taxon>Viridiplantae</taxon>
        <taxon>Streptophyta</taxon>
        <taxon>Embryophyta</taxon>
        <taxon>Tracheophyta</taxon>
        <taxon>Spermatophyta</taxon>
        <taxon>Magnoliopsida</taxon>
        <taxon>eudicotyledons</taxon>
        <taxon>Gunneridae</taxon>
        <taxon>Pentapetalae</taxon>
        <taxon>rosids</taxon>
        <taxon>fabids</taxon>
        <taxon>Fagales</taxon>
        <taxon>Juglandaceae</taxon>
        <taxon>Carya</taxon>
    </lineage>
</organism>
<gene>
    <name evidence="2" type="ORF">CIPAW_10G044500</name>
    <name evidence="3" type="ORF">I3842_10G043800</name>
</gene>
<dbReference type="AlphaFoldDB" id="A0A8T1P2A4"/>
<reference evidence="3" key="2">
    <citation type="submission" date="2021-01" db="EMBL/GenBank/DDBJ databases">
        <authorList>
            <person name="Lovell J.T."/>
            <person name="Bentley N."/>
            <person name="Bhattarai G."/>
            <person name="Jenkins J.W."/>
            <person name="Sreedasyam A."/>
            <person name="Alarcon Y."/>
            <person name="Bock C."/>
            <person name="Boston L."/>
            <person name="Carlson J."/>
            <person name="Cervantes K."/>
            <person name="Clermont K."/>
            <person name="Krom N."/>
            <person name="Kubenka K."/>
            <person name="Mamidi S."/>
            <person name="Mattison C."/>
            <person name="Monteros M."/>
            <person name="Pisani C."/>
            <person name="Plott C."/>
            <person name="Rajasekar S."/>
            <person name="Rhein H.S."/>
            <person name="Rohla C."/>
            <person name="Song M."/>
            <person name="Hilaire R.S."/>
            <person name="Shu S."/>
            <person name="Wells L."/>
            <person name="Wang X."/>
            <person name="Webber J."/>
            <person name="Heerema R.J."/>
            <person name="Klein P."/>
            <person name="Conner P."/>
            <person name="Grauke L."/>
            <person name="Grimwood J."/>
            <person name="Schmutz J."/>
            <person name="Randall J.J."/>
        </authorList>
    </citation>
    <scope>NUCLEOTIDE SEQUENCE</scope>
    <source>
        <tissue evidence="3">Leaf</tissue>
    </source>
</reference>
<reference evidence="2" key="1">
    <citation type="submission" date="2020-12" db="EMBL/GenBank/DDBJ databases">
        <title>WGS assembly of Carya illinoinensis cv. Pawnee.</title>
        <authorList>
            <person name="Platts A."/>
            <person name="Shu S."/>
            <person name="Wright S."/>
            <person name="Barry K."/>
            <person name="Edger P."/>
            <person name="Pires J.C."/>
            <person name="Schmutz J."/>
        </authorList>
    </citation>
    <scope>NUCLEOTIDE SEQUENCE</scope>
    <source>
        <tissue evidence="2">Leaf</tissue>
    </source>
</reference>
<dbReference type="Proteomes" id="UP000811246">
    <property type="component" value="Chromosome 10"/>
</dbReference>
<evidence type="ECO:0000256" key="1">
    <source>
        <dbReference type="SAM" id="Phobius"/>
    </source>
</evidence>
<sequence>MRNQLFSIRPLCLQCFNDLKSGLIFPLNIFISLINFGFYFWVIIWSVPDKIERMDLLRCRPLVNYILWKLASKTSFPSPASPLVFKLLVYFCDMRLLPVSYAVSQELHLNVDIPLVKFIRK</sequence>
<protein>
    <submittedName>
        <fullName evidence="2">Uncharacterized protein</fullName>
    </submittedName>
</protein>
<evidence type="ECO:0000313" key="3">
    <source>
        <dbReference type="EMBL" id="KAG6691032.1"/>
    </source>
</evidence>
<keyword evidence="1" id="KW-0472">Membrane</keyword>
<comment type="caution">
    <text evidence="2">The sequence shown here is derived from an EMBL/GenBank/DDBJ whole genome shotgun (WGS) entry which is preliminary data.</text>
</comment>